<name>A0A9D1ZY95_9FIRM</name>
<dbReference type="Proteomes" id="UP000886750">
    <property type="component" value="Unassembled WGS sequence"/>
</dbReference>
<evidence type="ECO:0000313" key="1">
    <source>
        <dbReference type="EMBL" id="HIY96249.1"/>
    </source>
</evidence>
<organism evidence="1 2">
    <name type="scientific">Candidatus Borkfalkia excrementigallinarum</name>
    <dbReference type="NCBI Taxonomy" id="2838506"/>
    <lineage>
        <taxon>Bacteria</taxon>
        <taxon>Bacillati</taxon>
        <taxon>Bacillota</taxon>
        <taxon>Clostridia</taxon>
        <taxon>Christensenellales</taxon>
        <taxon>Christensenellaceae</taxon>
        <taxon>Candidatus Borkfalkia</taxon>
    </lineage>
</organism>
<evidence type="ECO:0000313" key="2">
    <source>
        <dbReference type="Proteomes" id="UP000886750"/>
    </source>
</evidence>
<dbReference type="AlphaFoldDB" id="A0A9D1ZY95"/>
<dbReference type="EMBL" id="DXCQ01000010">
    <property type="protein sequence ID" value="HIY96249.1"/>
    <property type="molecule type" value="Genomic_DNA"/>
</dbReference>
<reference evidence="1" key="1">
    <citation type="journal article" date="2021" name="PeerJ">
        <title>Extensive microbial diversity within the chicken gut microbiome revealed by metagenomics and culture.</title>
        <authorList>
            <person name="Gilroy R."/>
            <person name="Ravi A."/>
            <person name="Getino M."/>
            <person name="Pursley I."/>
            <person name="Horton D.L."/>
            <person name="Alikhan N.F."/>
            <person name="Baker D."/>
            <person name="Gharbi K."/>
            <person name="Hall N."/>
            <person name="Watson M."/>
            <person name="Adriaenssens E.M."/>
            <person name="Foster-Nyarko E."/>
            <person name="Jarju S."/>
            <person name="Secka A."/>
            <person name="Antonio M."/>
            <person name="Oren A."/>
            <person name="Chaudhuri R.R."/>
            <person name="La Ragione R."/>
            <person name="Hildebrand F."/>
            <person name="Pallen M.J."/>
        </authorList>
    </citation>
    <scope>NUCLEOTIDE SEQUENCE</scope>
    <source>
        <strain evidence="1">1345</strain>
    </source>
</reference>
<protein>
    <submittedName>
        <fullName evidence="1">Uncharacterized protein</fullName>
    </submittedName>
</protein>
<comment type="caution">
    <text evidence="1">The sequence shown here is derived from an EMBL/GenBank/DDBJ whole genome shotgun (WGS) entry which is preliminary data.</text>
</comment>
<accession>A0A9D1ZY95</accession>
<proteinExistence type="predicted"/>
<reference evidence="1" key="2">
    <citation type="submission" date="2021-04" db="EMBL/GenBank/DDBJ databases">
        <authorList>
            <person name="Gilroy R."/>
        </authorList>
    </citation>
    <scope>NUCLEOTIDE SEQUENCE</scope>
    <source>
        <strain evidence="1">1345</strain>
    </source>
</reference>
<gene>
    <name evidence="1" type="ORF">H9729_01020</name>
</gene>
<sequence>MNIRRIERAGDLPAEESFTFSDKAVQGARLGKRENMLYVISPRRFKLYADRADTLTFLAGSGHFKWARGETDFAAGDTFRVEGEGEYEVNGACTFIAKRE</sequence>